<dbReference type="Pfam" id="PF01494">
    <property type="entry name" value="FAD_binding_3"/>
    <property type="match status" value="1"/>
</dbReference>
<evidence type="ECO:0000313" key="2">
    <source>
        <dbReference type="EMBL" id="PZX49925.1"/>
    </source>
</evidence>
<dbReference type="PRINTS" id="PR00420">
    <property type="entry name" value="RNGMNOXGNASE"/>
</dbReference>
<comment type="caution">
    <text evidence="2">The sequence shown here is derived from an EMBL/GenBank/DDBJ whole genome shotgun (WGS) entry which is preliminary data.</text>
</comment>
<dbReference type="EMBL" id="QKZT01000013">
    <property type="protein sequence ID" value="PZX49925.1"/>
    <property type="molecule type" value="Genomic_DNA"/>
</dbReference>
<name>A0A2W7RGR5_9BACT</name>
<dbReference type="PANTHER" id="PTHR42685:SF22">
    <property type="entry name" value="CONDITIONED MEDIUM FACTOR RECEPTOR 1"/>
    <property type="match status" value="1"/>
</dbReference>
<dbReference type="Gene3D" id="3.50.50.60">
    <property type="entry name" value="FAD/NAD(P)-binding domain"/>
    <property type="match status" value="1"/>
</dbReference>
<evidence type="ECO:0000313" key="3">
    <source>
        <dbReference type="Proteomes" id="UP000248882"/>
    </source>
</evidence>
<dbReference type="PANTHER" id="PTHR42685">
    <property type="entry name" value="GERANYLGERANYL DIPHOSPHATE REDUCTASE"/>
    <property type="match status" value="1"/>
</dbReference>
<reference evidence="2 3" key="1">
    <citation type="submission" date="2018-06" db="EMBL/GenBank/DDBJ databases">
        <title>Genomic Encyclopedia of Archaeal and Bacterial Type Strains, Phase II (KMG-II): from individual species to whole genera.</title>
        <authorList>
            <person name="Goeker M."/>
        </authorList>
    </citation>
    <scope>NUCLEOTIDE SEQUENCE [LARGE SCALE GENOMIC DNA]</scope>
    <source>
        <strain evidence="2 3">DSM 19830</strain>
    </source>
</reference>
<keyword evidence="3" id="KW-1185">Reference proteome</keyword>
<dbReference type="InterPro" id="IPR002938">
    <property type="entry name" value="FAD-bd"/>
</dbReference>
<gene>
    <name evidence="2" type="ORF">LV85_02988</name>
</gene>
<proteinExistence type="predicted"/>
<feature type="domain" description="FAD-binding" evidence="1">
    <location>
        <begin position="26"/>
        <end position="192"/>
    </location>
</feature>
<dbReference type="InterPro" id="IPR036188">
    <property type="entry name" value="FAD/NAD-bd_sf"/>
</dbReference>
<dbReference type="Proteomes" id="UP000248882">
    <property type="component" value="Unassembled WGS sequence"/>
</dbReference>
<dbReference type="AlphaFoldDB" id="A0A2W7RGR5"/>
<dbReference type="GO" id="GO:0071949">
    <property type="term" value="F:FAD binding"/>
    <property type="evidence" value="ECO:0007669"/>
    <property type="project" value="InterPro"/>
</dbReference>
<dbReference type="InterPro" id="IPR050407">
    <property type="entry name" value="Geranylgeranyl_reductase"/>
</dbReference>
<accession>A0A2W7RGR5</accession>
<sequence>MHFERCAIFDKRYIYEAKGISVKQKYNTIVIGGGLAGLIAAYLLTKNGHDVLLIEKKSYPFHRVCGEYVSNEVLDFLNRENLMPSQNELPQIETFLFSDTSGESVSTPLGLGGFGISRYVLDEHLYQKVLEKGGAVKTGEQVASVLFEDKKNCFQLELSGGELLTADYVIGAFGKRSRLDKTLKRSFIEKRSPYIGVKYHIRTEFDRGSVALYNFDGGYCGLNAIEEGKANLCYLGNREQLRTYGSIDKMEQAVLWKNPALKRIFRDGEFLFEKPEVINEINFEPKKPVEDHILMAGDSAGLITPLCGNGMAMAIQSGKLAAESILAGRSRKEIESSYESSWKSLFEGRLWLGRNVQRLFGGKQASVFTRKLIQNVPFIARQIIKNTHGKPF</sequence>
<organism evidence="2 3">
    <name type="scientific">Algoriphagus chordae</name>
    <dbReference type="NCBI Taxonomy" id="237019"/>
    <lineage>
        <taxon>Bacteria</taxon>
        <taxon>Pseudomonadati</taxon>
        <taxon>Bacteroidota</taxon>
        <taxon>Cytophagia</taxon>
        <taxon>Cytophagales</taxon>
        <taxon>Cyclobacteriaceae</taxon>
        <taxon>Algoriphagus</taxon>
    </lineage>
</organism>
<dbReference type="RefSeq" id="WP_111320787.1">
    <property type="nucleotide sequence ID" value="NZ_QKZT01000013.1"/>
</dbReference>
<evidence type="ECO:0000259" key="1">
    <source>
        <dbReference type="Pfam" id="PF01494"/>
    </source>
</evidence>
<dbReference type="SUPFAM" id="SSF51905">
    <property type="entry name" value="FAD/NAD(P)-binding domain"/>
    <property type="match status" value="1"/>
</dbReference>
<protein>
    <submittedName>
        <fullName evidence="2">Flavin-dependent dehydrogenase</fullName>
    </submittedName>
</protein>
<dbReference type="OrthoDB" id="1142316at2"/>